<keyword evidence="4" id="KW-0238">DNA-binding</keyword>
<dbReference type="Gene3D" id="1.10.10.10">
    <property type="entry name" value="Winged helix-like DNA-binding domain superfamily/Winged helix DNA-binding domain"/>
    <property type="match status" value="1"/>
</dbReference>
<dbReference type="InterPro" id="IPR036388">
    <property type="entry name" value="WH-like_DNA-bd_sf"/>
</dbReference>
<keyword evidence="8" id="KW-1185">Reference proteome</keyword>
<dbReference type="PATRIC" id="fig|45658.7.peg.3683"/>
<organism evidence="7 8">
    <name type="scientific">Vibrio scophthalmi</name>
    <dbReference type="NCBI Taxonomy" id="45658"/>
    <lineage>
        <taxon>Bacteria</taxon>
        <taxon>Pseudomonadati</taxon>
        <taxon>Pseudomonadota</taxon>
        <taxon>Gammaproteobacteria</taxon>
        <taxon>Vibrionales</taxon>
        <taxon>Vibrionaceae</taxon>
        <taxon>Vibrio</taxon>
    </lineage>
</organism>
<dbReference type="Pfam" id="PF00155">
    <property type="entry name" value="Aminotran_1_2"/>
    <property type="match status" value="1"/>
</dbReference>
<comment type="similarity">
    <text evidence="1">In the C-terminal section; belongs to the class-I pyridoxal-phosphate-dependent aminotransferase family.</text>
</comment>
<dbReference type="CDD" id="cd07377">
    <property type="entry name" value="WHTH_GntR"/>
    <property type="match status" value="1"/>
</dbReference>
<dbReference type="AlphaFoldDB" id="A0A1C7FGA7"/>
<keyword evidence="2" id="KW-0663">Pyridoxal phosphate</keyword>
<dbReference type="GeneID" id="96873927"/>
<dbReference type="GO" id="GO:0003677">
    <property type="term" value="F:DNA binding"/>
    <property type="evidence" value="ECO:0007669"/>
    <property type="project" value="UniProtKB-KW"/>
</dbReference>
<keyword evidence="3" id="KW-0805">Transcription regulation</keyword>
<dbReference type="CDD" id="cd00609">
    <property type="entry name" value="AAT_like"/>
    <property type="match status" value="1"/>
</dbReference>
<evidence type="ECO:0000256" key="5">
    <source>
        <dbReference type="ARBA" id="ARBA00023163"/>
    </source>
</evidence>
<dbReference type="STRING" id="45658.VSVS12_04240"/>
<dbReference type="PANTHER" id="PTHR46577">
    <property type="entry name" value="HTH-TYPE TRANSCRIPTIONAL REGULATORY PROTEIN GABR"/>
    <property type="match status" value="1"/>
</dbReference>
<accession>A0A1C7FGA7</accession>
<reference evidence="7 8" key="1">
    <citation type="submission" date="2016-07" db="EMBL/GenBank/DDBJ databases">
        <title>Genome sequencing of Vibrio scophthalmi strain VS-05, an isolated from Paralichthys olivaceus.</title>
        <authorList>
            <person name="Han H.-J."/>
        </authorList>
    </citation>
    <scope>NUCLEOTIDE SEQUENCE [LARGE SCALE GENOMIC DNA]</scope>
    <source>
        <strain evidence="7 8">VS-05</strain>
    </source>
</reference>
<dbReference type="SMART" id="SM00345">
    <property type="entry name" value="HTH_GNTR"/>
    <property type="match status" value="1"/>
</dbReference>
<dbReference type="Proteomes" id="UP000092528">
    <property type="component" value="Chromosome 2"/>
</dbReference>
<dbReference type="GO" id="GO:0030170">
    <property type="term" value="F:pyridoxal phosphate binding"/>
    <property type="evidence" value="ECO:0007669"/>
    <property type="project" value="InterPro"/>
</dbReference>
<evidence type="ECO:0000256" key="3">
    <source>
        <dbReference type="ARBA" id="ARBA00023015"/>
    </source>
</evidence>
<evidence type="ECO:0000256" key="1">
    <source>
        <dbReference type="ARBA" id="ARBA00005384"/>
    </source>
</evidence>
<evidence type="ECO:0000259" key="6">
    <source>
        <dbReference type="PROSITE" id="PS50949"/>
    </source>
</evidence>
<dbReference type="InterPro" id="IPR004839">
    <property type="entry name" value="Aminotransferase_I/II_large"/>
</dbReference>
<dbReference type="RefSeq" id="WP_065546472.1">
    <property type="nucleotide sequence ID" value="NZ_CP016415.1"/>
</dbReference>
<dbReference type="PROSITE" id="PS50949">
    <property type="entry name" value="HTH_GNTR"/>
    <property type="match status" value="1"/>
</dbReference>
<evidence type="ECO:0000313" key="8">
    <source>
        <dbReference type="Proteomes" id="UP000092528"/>
    </source>
</evidence>
<dbReference type="EMBL" id="CP016415">
    <property type="protein sequence ID" value="ANU38757.1"/>
    <property type="molecule type" value="Genomic_DNA"/>
</dbReference>
<dbReference type="Gene3D" id="3.40.640.10">
    <property type="entry name" value="Type I PLP-dependent aspartate aminotransferase-like (Major domain)"/>
    <property type="match status" value="1"/>
</dbReference>
<keyword evidence="5" id="KW-0804">Transcription</keyword>
<name>A0A1C7FGA7_9VIBR</name>
<dbReference type="InterPro" id="IPR015421">
    <property type="entry name" value="PyrdxlP-dep_Trfase_major"/>
</dbReference>
<evidence type="ECO:0000256" key="2">
    <source>
        <dbReference type="ARBA" id="ARBA00022898"/>
    </source>
</evidence>
<dbReference type="PANTHER" id="PTHR46577:SF1">
    <property type="entry name" value="HTH-TYPE TRANSCRIPTIONAL REGULATORY PROTEIN GABR"/>
    <property type="match status" value="1"/>
</dbReference>
<dbReference type="SUPFAM" id="SSF53383">
    <property type="entry name" value="PLP-dependent transferases"/>
    <property type="match status" value="1"/>
</dbReference>
<dbReference type="SUPFAM" id="SSF46785">
    <property type="entry name" value="Winged helix' DNA-binding domain"/>
    <property type="match status" value="1"/>
</dbReference>
<dbReference type="InterPro" id="IPR000524">
    <property type="entry name" value="Tscrpt_reg_HTH_GntR"/>
</dbReference>
<feature type="domain" description="HTH gntR-type" evidence="6">
    <location>
        <begin position="20"/>
        <end position="88"/>
    </location>
</feature>
<proteinExistence type="inferred from homology"/>
<dbReference type="InterPro" id="IPR015424">
    <property type="entry name" value="PyrdxlP-dep_Trfase"/>
</dbReference>
<sequence>MSRISPHIDIGDLCLPESNATLQARLFHAIRDKIVHGLWPLAGKLPSTRKLALELNLSRNTVIATYEQLLCEGYIESQRGSGFYVSLELPEHYLNTKNTADTPASHSKLKQDINRSFAPGIPDLTQFPLKKWQRYLQRHSSRTHILGNSDLQGVLELRSALSSYLASSRSVVCRPEQIIITSGAQQGLAIAALAILHRDEQILLEQPGYVQADKVMSLVDAQKRYVDVSPFKGVNIEQVITSEAKALYITPSNQYPMGTTINSEQRLKLIDWASQGKRWIIEDDYDSEFQFAHRPHTSLQGLAAQIGLDNCVIYIGSFSKVMFNGLRLGYMVVPDSLVEQCLVMKDALSGDSPVHTQYALADFITEGELLRHIRKMRRLYKAKHQAMLSAITLYFGHHVEVISQAAGLHITLRWQGKIDEETLRQRALNINLILRTLSYYQPHAKSGRDWHGVVLGFGNTPLEQIPVLVEQLANEFFKNN</sequence>
<dbReference type="GO" id="GO:0003700">
    <property type="term" value="F:DNA-binding transcription factor activity"/>
    <property type="evidence" value="ECO:0007669"/>
    <property type="project" value="InterPro"/>
</dbReference>
<evidence type="ECO:0000256" key="4">
    <source>
        <dbReference type="ARBA" id="ARBA00023125"/>
    </source>
</evidence>
<dbReference type="Pfam" id="PF00392">
    <property type="entry name" value="GntR"/>
    <property type="match status" value="1"/>
</dbReference>
<protein>
    <submittedName>
        <fullName evidence="7">Putative HTH-type transcriptional regulator YisV</fullName>
    </submittedName>
</protein>
<dbReference type="InterPro" id="IPR051446">
    <property type="entry name" value="HTH_trans_reg/aminotransferase"/>
</dbReference>
<gene>
    <name evidence="7" type="ORF">VSVS05_03721</name>
</gene>
<dbReference type="InterPro" id="IPR036390">
    <property type="entry name" value="WH_DNA-bd_sf"/>
</dbReference>
<evidence type="ECO:0000313" key="7">
    <source>
        <dbReference type="EMBL" id="ANU38757.1"/>
    </source>
</evidence>